<dbReference type="InterPro" id="IPR020846">
    <property type="entry name" value="MFS_dom"/>
</dbReference>
<dbReference type="PANTHER" id="PTHR23513">
    <property type="entry name" value="INTEGRAL MEMBRANE EFFLUX PROTEIN-RELATED"/>
    <property type="match status" value="1"/>
</dbReference>
<dbReference type="EMBL" id="SLWS01000024">
    <property type="protein sequence ID" value="TCO44260.1"/>
    <property type="molecule type" value="Genomic_DNA"/>
</dbReference>
<feature type="transmembrane region" description="Helical" evidence="6">
    <location>
        <begin position="348"/>
        <end position="368"/>
    </location>
</feature>
<gene>
    <name evidence="8" type="ORF">EV192_12433</name>
</gene>
<evidence type="ECO:0000256" key="5">
    <source>
        <dbReference type="ARBA" id="ARBA00023136"/>
    </source>
</evidence>
<dbReference type="GO" id="GO:0022857">
    <property type="term" value="F:transmembrane transporter activity"/>
    <property type="evidence" value="ECO:0007669"/>
    <property type="project" value="InterPro"/>
</dbReference>
<dbReference type="RefSeq" id="WP_132126405.1">
    <property type="nucleotide sequence ID" value="NZ_SLWS01000024.1"/>
</dbReference>
<feature type="transmembrane region" description="Helical" evidence="6">
    <location>
        <begin position="222"/>
        <end position="239"/>
    </location>
</feature>
<dbReference type="Proteomes" id="UP000295680">
    <property type="component" value="Unassembled WGS sequence"/>
</dbReference>
<keyword evidence="4 6" id="KW-1133">Transmembrane helix</keyword>
<sequence length="394" mass="40708">MTATQSVTTRGYRRVVAASGLANLGDGIRQVALPLLAAGITHDAVLVGGLTACAYVPWMLFGLPIGALVDRGRPELYLFGAAIARTVLFAVLAVSLVLGVRELLLLYVVTFLLGIGEAAYDNASQSMIPRVVPVESLERANGALVSVERLGQDLIGPAVGGVIFAVAAPLPFSLTAFAMFAGLILVLRLRTPAQVAEKPATPGVVLKEAVAGTRWLWRSRQVRLVIVTGACLTFVTQMWEPLLVLLVGTSAAGFGAILAVGAIGGIVGAVVTPRLTRRWGQRSAQIMALGVVAVSNLVLAMWPTPVLAAVTLSVVSFGFAVWNVLSTSMRQRVVPTAVLGRVNAASRTLSMTAGPLGALAGGGIGAGFGLTAPLWLSGAVLVVVAVFFASRAAD</sequence>
<feature type="transmembrane region" description="Helical" evidence="6">
    <location>
        <begin position="44"/>
        <end position="69"/>
    </location>
</feature>
<dbReference type="GO" id="GO:0005886">
    <property type="term" value="C:plasma membrane"/>
    <property type="evidence" value="ECO:0007669"/>
    <property type="project" value="UniProtKB-SubCell"/>
</dbReference>
<accession>A0A4V2S3F3</accession>
<dbReference type="Pfam" id="PF07690">
    <property type="entry name" value="MFS_1"/>
    <property type="match status" value="1"/>
</dbReference>
<proteinExistence type="predicted"/>
<dbReference type="PANTHER" id="PTHR23513:SF6">
    <property type="entry name" value="MAJOR FACILITATOR SUPERFAMILY ASSOCIATED DOMAIN-CONTAINING PROTEIN"/>
    <property type="match status" value="1"/>
</dbReference>
<feature type="transmembrane region" description="Helical" evidence="6">
    <location>
        <begin position="251"/>
        <end position="272"/>
    </location>
</feature>
<keyword evidence="9" id="KW-1185">Reference proteome</keyword>
<dbReference type="OrthoDB" id="145388at2"/>
<evidence type="ECO:0000256" key="6">
    <source>
        <dbReference type="SAM" id="Phobius"/>
    </source>
</evidence>
<feature type="transmembrane region" description="Helical" evidence="6">
    <location>
        <begin position="154"/>
        <end position="187"/>
    </location>
</feature>
<evidence type="ECO:0000259" key="7">
    <source>
        <dbReference type="PROSITE" id="PS50850"/>
    </source>
</evidence>
<feature type="transmembrane region" description="Helical" evidence="6">
    <location>
        <begin position="76"/>
        <end position="98"/>
    </location>
</feature>
<feature type="transmembrane region" description="Helical" evidence="6">
    <location>
        <begin position="374"/>
        <end position="393"/>
    </location>
</feature>
<reference evidence="8 9" key="1">
    <citation type="submission" date="2019-03" db="EMBL/GenBank/DDBJ databases">
        <title>Genomic Encyclopedia of Type Strains, Phase IV (KMG-IV): sequencing the most valuable type-strain genomes for metagenomic binning, comparative biology and taxonomic classification.</title>
        <authorList>
            <person name="Goeker M."/>
        </authorList>
    </citation>
    <scope>NUCLEOTIDE SEQUENCE [LARGE SCALE GENOMIC DNA]</scope>
    <source>
        <strain evidence="8 9">DSM 45934</strain>
    </source>
</reference>
<evidence type="ECO:0000256" key="2">
    <source>
        <dbReference type="ARBA" id="ARBA00022475"/>
    </source>
</evidence>
<comment type="caution">
    <text evidence="8">The sequence shown here is derived from an EMBL/GenBank/DDBJ whole genome shotgun (WGS) entry which is preliminary data.</text>
</comment>
<comment type="subcellular location">
    <subcellularLocation>
        <location evidence="1">Cell membrane</location>
        <topology evidence="1">Multi-pass membrane protein</topology>
    </subcellularLocation>
</comment>
<keyword evidence="2" id="KW-1003">Cell membrane</keyword>
<feature type="transmembrane region" description="Helical" evidence="6">
    <location>
        <begin position="284"/>
        <end position="302"/>
    </location>
</feature>
<evidence type="ECO:0000313" key="9">
    <source>
        <dbReference type="Proteomes" id="UP000295680"/>
    </source>
</evidence>
<name>A0A4V2S3F3_9PSEU</name>
<organism evidence="8 9">
    <name type="scientific">Actinocrispum wychmicini</name>
    <dbReference type="NCBI Taxonomy" id="1213861"/>
    <lineage>
        <taxon>Bacteria</taxon>
        <taxon>Bacillati</taxon>
        <taxon>Actinomycetota</taxon>
        <taxon>Actinomycetes</taxon>
        <taxon>Pseudonocardiales</taxon>
        <taxon>Pseudonocardiaceae</taxon>
        <taxon>Actinocrispum</taxon>
    </lineage>
</organism>
<dbReference type="PROSITE" id="PS50850">
    <property type="entry name" value="MFS"/>
    <property type="match status" value="1"/>
</dbReference>
<dbReference type="InterPro" id="IPR011701">
    <property type="entry name" value="MFS"/>
</dbReference>
<dbReference type="AlphaFoldDB" id="A0A4V2S3F3"/>
<dbReference type="Gene3D" id="1.20.1250.20">
    <property type="entry name" value="MFS general substrate transporter like domains"/>
    <property type="match status" value="1"/>
</dbReference>
<evidence type="ECO:0000256" key="4">
    <source>
        <dbReference type="ARBA" id="ARBA00022989"/>
    </source>
</evidence>
<feature type="domain" description="Major facilitator superfamily (MFS) profile" evidence="7">
    <location>
        <begin position="1"/>
        <end position="394"/>
    </location>
</feature>
<keyword evidence="5 6" id="KW-0472">Membrane</keyword>
<keyword evidence="3 6" id="KW-0812">Transmembrane</keyword>
<dbReference type="InterPro" id="IPR036259">
    <property type="entry name" value="MFS_trans_sf"/>
</dbReference>
<dbReference type="CDD" id="cd06173">
    <property type="entry name" value="MFS_MefA_like"/>
    <property type="match status" value="1"/>
</dbReference>
<protein>
    <submittedName>
        <fullName evidence="8">MFS transporter</fullName>
    </submittedName>
</protein>
<evidence type="ECO:0000256" key="3">
    <source>
        <dbReference type="ARBA" id="ARBA00022692"/>
    </source>
</evidence>
<feature type="transmembrane region" description="Helical" evidence="6">
    <location>
        <begin position="308"/>
        <end position="327"/>
    </location>
</feature>
<evidence type="ECO:0000256" key="1">
    <source>
        <dbReference type="ARBA" id="ARBA00004651"/>
    </source>
</evidence>
<dbReference type="SUPFAM" id="SSF103473">
    <property type="entry name" value="MFS general substrate transporter"/>
    <property type="match status" value="1"/>
</dbReference>
<evidence type="ECO:0000313" key="8">
    <source>
        <dbReference type="EMBL" id="TCO44260.1"/>
    </source>
</evidence>